<dbReference type="Proteomes" id="UP000028547">
    <property type="component" value="Unassembled WGS sequence"/>
</dbReference>
<evidence type="ECO:0000259" key="1">
    <source>
        <dbReference type="Pfam" id="PF13480"/>
    </source>
</evidence>
<proteinExistence type="predicted"/>
<dbReference type="InterPro" id="IPR016181">
    <property type="entry name" value="Acyl_CoA_acyltransferase"/>
</dbReference>
<dbReference type="SUPFAM" id="SSF55729">
    <property type="entry name" value="Acyl-CoA N-acyltransferases (Nat)"/>
    <property type="match status" value="1"/>
</dbReference>
<evidence type="ECO:0000313" key="2">
    <source>
        <dbReference type="EMBL" id="KFA91515.1"/>
    </source>
</evidence>
<accession>A0A084SST0</accession>
<gene>
    <name evidence="2" type="ORF">Q664_21355</name>
</gene>
<dbReference type="AlphaFoldDB" id="A0A084SST0"/>
<comment type="caution">
    <text evidence="2">The sequence shown here is derived from an EMBL/GenBank/DDBJ whole genome shotgun (WGS) entry which is preliminary data.</text>
</comment>
<organism evidence="2 3">
    <name type="scientific">Archangium violaceum Cb vi76</name>
    <dbReference type="NCBI Taxonomy" id="1406225"/>
    <lineage>
        <taxon>Bacteria</taxon>
        <taxon>Pseudomonadati</taxon>
        <taxon>Myxococcota</taxon>
        <taxon>Myxococcia</taxon>
        <taxon>Myxococcales</taxon>
        <taxon>Cystobacterineae</taxon>
        <taxon>Archangiaceae</taxon>
        <taxon>Archangium</taxon>
    </lineage>
</organism>
<dbReference type="Gene3D" id="3.40.630.30">
    <property type="match status" value="1"/>
</dbReference>
<dbReference type="InterPro" id="IPR038740">
    <property type="entry name" value="BioF2-like_GNAT_dom"/>
</dbReference>
<dbReference type="Pfam" id="PF13480">
    <property type="entry name" value="Acetyltransf_6"/>
    <property type="match status" value="1"/>
</dbReference>
<dbReference type="RefSeq" id="WP_043398307.1">
    <property type="nucleotide sequence ID" value="NZ_JPMI01000141.1"/>
</dbReference>
<feature type="domain" description="BioF2-like acetyltransferase" evidence="1">
    <location>
        <begin position="181"/>
        <end position="328"/>
    </location>
</feature>
<name>A0A084SST0_9BACT</name>
<reference evidence="2 3" key="1">
    <citation type="submission" date="2014-07" db="EMBL/GenBank/DDBJ databases">
        <title>Draft Genome Sequence of Gephyronic Acid Producer, Cystobacter violaceus Strain Cb vi76.</title>
        <authorList>
            <person name="Stevens D.C."/>
            <person name="Young J."/>
            <person name="Carmichael R."/>
            <person name="Tan J."/>
            <person name="Taylor R.E."/>
        </authorList>
    </citation>
    <scope>NUCLEOTIDE SEQUENCE [LARGE SCALE GENOMIC DNA]</scope>
    <source>
        <strain evidence="2 3">Cb vi76</strain>
    </source>
</reference>
<evidence type="ECO:0000313" key="3">
    <source>
        <dbReference type="Proteomes" id="UP000028547"/>
    </source>
</evidence>
<sequence length="372" mass="42120">MEARQLSPAPGVIEVQDRTAFMALEPEWNALVESTADEPFYRHEFIRVWVDNFAPESRLRVLTLRDEAGRLSAVLPLMEGRVSMYGVPVRQLSAAANAHSCRFDVVAREPGVAAEAFLSHLRADKSWDVLLLTDVPEGGAGWPLYEAARAAGLSVGTWESLQSPYIPLPGSWEAYQQTLQSKFKANCRRRRRKLEEKGRVTVERVEGGLELEAKLEEGFALEASGWKGRRGTAMAQDARTRGFYSELARTAGYAGRLALYYMRLDGRAVAFQYALEYGGRYFLLKPGYDESLGDCSPGQLLMEDVLRDCMSRGLREFDFLGPDMVWKRDWTDKARRHTWLYVFNDTALGRAMCAAKFRWAPVAREVVAKWKR</sequence>
<protein>
    <recommendedName>
        <fullName evidence="1">BioF2-like acetyltransferase domain-containing protein</fullName>
    </recommendedName>
</protein>
<dbReference type="EMBL" id="JPMI01000141">
    <property type="protein sequence ID" value="KFA91515.1"/>
    <property type="molecule type" value="Genomic_DNA"/>
</dbReference>